<reference evidence="11 12" key="1">
    <citation type="submission" date="2017-05" db="EMBL/GenBank/DDBJ databases">
        <title>Thiocyanate degradation by Thiohalobacter thiocyanaticus FOKN1.</title>
        <authorList>
            <person name="Oshiki M."/>
            <person name="Fukushima T."/>
            <person name="Kawano S."/>
            <person name="Nakagawa J."/>
        </authorList>
    </citation>
    <scope>NUCLEOTIDE SEQUENCE [LARGE SCALE GENOMIC DNA]</scope>
    <source>
        <strain evidence="11 12">FOKN1</strain>
    </source>
</reference>
<dbReference type="RefSeq" id="WP_096367287.1">
    <property type="nucleotide sequence ID" value="NZ_AP018052.1"/>
</dbReference>
<keyword evidence="12" id="KW-1185">Reference proteome</keyword>
<accession>A0A1Z4VUI2</accession>
<keyword evidence="3 9" id="KW-0831">Ubiquinone biosynthesis</keyword>
<dbReference type="EC" id="1.14.99.60" evidence="9"/>
<feature type="binding site" evidence="9">
    <location>
        <position position="178"/>
    </location>
    <ligand>
        <name>Fe cation</name>
        <dbReference type="ChEBI" id="CHEBI:24875"/>
        <label>1</label>
    </ligand>
</feature>
<dbReference type="InterPro" id="IPR009078">
    <property type="entry name" value="Ferritin-like_SF"/>
</dbReference>
<name>A0A1Z4VUI2_9GAMM</name>
<dbReference type="UniPathway" id="UPA00232"/>
<comment type="catalytic activity">
    <reaction evidence="9">
        <text>a 5-methoxy-2-methyl-3-(all-trans-polyprenyl)benzene-1,4-diol + AH2 + O2 = a 3-demethylubiquinol + A + H2O</text>
        <dbReference type="Rhea" id="RHEA:50908"/>
        <dbReference type="Rhea" id="RHEA-COMP:10859"/>
        <dbReference type="Rhea" id="RHEA-COMP:10914"/>
        <dbReference type="ChEBI" id="CHEBI:13193"/>
        <dbReference type="ChEBI" id="CHEBI:15377"/>
        <dbReference type="ChEBI" id="CHEBI:15379"/>
        <dbReference type="ChEBI" id="CHEBI:17499"/>
        <dbReference type="ChEBI" id="CHEBI:84167"/>
        <dbReference type="ChEBI" id="CHEBI:84422"/>
        <dbReference type="EC" id="1.14.99.60"/>
    </reaction>
</comment>
<dbReference type="GO" id="GO:0008682">
    <property type="term" value="F:3-demethoxyubiquinol 3-hydroxylase activity"/>
    <property type="evidence" value="ECO:0007669"/>
    <property type="project" value="UniProtKB-EC"/>
</dbReference>
<dbReference type="SUPFAM" id="SSF47240">
    <property type="entry name" value="Ferritin-like"/>
    <property type="match status" value="1"/>
</dbReference>
<feature type="region of interest" description="Disordered" evidence="10">
    <location>
        <begin position="26"/>
        <end position="47"/>
    </location>
</feature>
<dbReference type="InterPro" id="IPR012347">
    <property type="entry name" value="Ferritin-like"/>
</dbReference>
<evidence type="ECO:0000256" key="3">
    <source>
        <dbReference type="ARBA" id="ARBA00022688"/>
    </source>
</evidence>
<comment type="cofactor">
    <cofactor evidence="9">
        <name>Fe cation</name>
        <dbReference type="ChEBI" id="CHEBI:24875"/>
    </cofactor>
    <text evidence="9">Binds 2 iron ions per subunit.</text>
</comment>
<organism evidence="11 12">
    <name type="scientific">Thiohalobacter thiocyanaticus</name>
    <dbReference type="NCBI Taxonomy" id="585455"/>
    <lineage>
        <taxon>Bacteria</taxon>
        <taxon>Pseudomonadati</taxon>
        <taxon>Pseudomonadota</taxon>
        <taxon>Gammaproteobacteria</taxon>
        <taxon>Thiohalobacterales</taxon>
        <taxon>Thiohalobacteraceae</taxon>
        <taxon>Thiohalobacter</taxon>
    </lineage>
</organism>
<dbReference type="Proteomes" id="UP000218765">
    <property type="component" value="Chromosome"/>
</dbReference>
<dbReference type="NCBIfam" id="NF033656">
    <property type="entry name" value="DMQ_monoox_COQ7"/>
    <property type="match status" value="1"/>
</dbReference>
<comment type="subcellular location">
    <subcellularLocation>
        <location evidence="9">Cell membrane</location>
        <topology evidence="9">Peripheral membrane protein</topology>
    </subcellularLocation>
</comment>
<dbReference type="EMBL" id="AP018052">
    <property type="protein sequence ID" value="BAZ95286.1"/>
    <property type="molecule type" value="Genomic_DNA"/>
</dbReference>
<keyword evidence="8 9" id="KW-0472">Membrane</keyword>
<feature type="binding site" evidence="9">
    <location>
        <position position="181"/>
    </location>
    <ligand>
        <name>Fe cation</name>
        <dbReference type="ChEBI" id="CHEBI:24875"/>
        <label>2</label>
    </ligand>
</feature>
<dbReference type="GO" id="GO:0046872">
    <property type="term" value="F:metal ion binding"/>
    <property type="evidence" value="ECO:0007669"/>
    <property type="project" value="UniProtKB-KW"/>
</dbReference>
<dbReference type="GO" id="GO:0006744">
    <property type="term" value="P:ubiquinone biosynthetic process"/>
    <property type="evidence" value="ECO:0007669"/>
    <property type="project" value="UniProtKB-UniRule"/>
</dbReference>
<dbReference type="Pfam" id="PF03232">
    <property type="entry name" value="COQ7"/>
    <property type="match status" value="1"/>
</dbReference>
<dbReference type="HAMAP" id="MF_01658">
    <property type="entry name" value="COQ7"/>
    <property type="match status" value="1"/>
</dbReference>
<evidence type="ECO:0000256" key="1">
    <source>
        <dbReference type="ARBA" id="ARBA00004749"/>
    </source>
</evidence>
<evidence type="ECO:0000256" key="5">
    <source>
        <dbReference type="ARBA" id="ARBA00023002"/>
    </source>
</evidence>
<evidence type="ECO:0000256" key="7">
    <source>
        <dbReference type="ARBA" id="ARBA00023033"/>
    </source>
</evidence>
<dbReference type="OrthoDB" id="5192789at2"/>
<dbReference type="InterPro" id="IPR011566">
    <property type="entry name" value="Ubq_synth_Coq7"/>
</dbReference>
<keyword evidence="7 9" id="KW-0503">Monooxygenase</keyword>
<dbReference type="GO" id="GO:0005886">
    <property type="term" value="C:plasma membrane"/>
    <property type="evidence" value="ECO:0007669"/>
    <property type="project" value="UniProtKB-SubCell"/>
</dbReference>
<proteinExistence type="inferred from homology"/>
<evidence type="ECO:0000256" key="10">
    <source>
        <dbReference type="SAM" id="MobiDB-lite"/>
    </source>
</evidence>
<feature type="binding site" evidence="9">
    <location>
        <position position="94"/>
    </location>
    <ligand>
        <name>Fe cation</name>
        <dbReference type="ChEBI" id="CHEBI:24875"/>
        <label>1</label>
    </ligand>
</feature>
<keyword evidence="6 9" id="KW-0408">Iron</keyword>
<feature type="binding site" evidence="9">
    <location>
        <position position="178"/>
    </location>
    <ligand>
        <name>Fe cation</name>
        <dbReference type="ChEBI" id="CHEBI:24875"/>
        <label>2</label>
    </ligand>
</feature>
<comment type="similarity">
    <text evidence="9">Belongs to the COQ7 family.</text>
</comment>
<feature type="binding site" evidence="9">
    <location>
        <position position="94"/>
    </location>
    <ligand>
        <name>Fe cation</name>
        <dbReference type="ChEBI" id="CHEBI:24875"/>
        <label>2</label>
    </ligand>
</feature>
<evidence type="ECO:0000256" key="6">
    <source>
        <dbReference type="ARBA" id="ARBA00023004"/>
    </source>
</evidence>
<sequence>MASERSYSPFDHLIANFDQALRTLFGRPDTTGRPDPSAAEPEGELSEADRLESARLMRINHTGEVCAQALYQGQALTAKLEAVRENMERAAREENDHLVWCEQRIEQLGGHTSYLNPFFYSGAFAIGAAAGAVGDKWSLGFVGETEKQVIAHLDGHLQRLSPNDRRSRAVLEQMRVDEAQHGHTAMAAGGAPLPGPIRLAMKLSSKVMTGTTYWV</sequence>
<keyword evidence="5 9" id="KW-0560">Oxidoreductase</keyword>
<dbReference type="KEGG" id="ttc:FOKN1_2929"/>
<dbReference type="Gene3D" id="1.20.1260.10">
    <property type="match status" value="1"/>
</dbReference>
<evidence type="ECO:0000256" key="9">
    <source>
        <dbReference type="HAMAP-Rule" id="MF_01658"/>
    </source>
</evidence>
<dbReference type="CDD" id="cd01042">
    <property type="entry name" value="DMQH"/>
    <property type="match status" value="1"/>
</dbReference>
<keyword evidence="2 9" id="KW-1003">Cell membrane</keyword>
<evidence type="ECO:0000256" key="8">
    <source>
        <dbReference type="ARBA" id="ARBA00023136"/>
    </source>
</evidence>
<comment type="pathway">
    <text evidence="1 9">Cofactor biosynthesis; ubiquinone biosynthesis.</text>
</comment>
<comment type="function">
    <text evidence="9">Catalyzes the hydroxylation of 2-nonaprenyl-3-methyl-6-methoxy-1,4-benzoquinol during ubiquinone biosynthesis.</text>
</comment>
<keyword evidence="11" id="KW-0830">Ubiquinone</keyword>
<evidence type="ECO:0000256" key="4">
    <source>
        <dbReference type="ARBA" id="ARBA00022723"/>
    </source>
</evidence>
<feature type="binding site" evidence="9">
    <location>
        <position position="97"/>
    </location>
    <ligand>
        <name>Fe cation</name>
        <dbReference type="ChEBI" id="CHEBI:24875"/>
        <label>1</label>
    </ligand>
</feature>
<dbReference type="PANTHER" id="PTHR11237">
    <property type="entry name" value="COENZYME Q10 BIOSYNTHESIS PROTEIN 7"/>
    <property type="match status" value="1"/>
</dbReference>
<feature type="binding site" evidence="9">
    <location>
        <position position="64"/>
    </location>
    <ligand>
        <name>Fe cation</name>
        <dbReference type="ChEBI" id="CHEBI:24875"/>
        <label>1</label>
    </ligand>
</feature>
<evidence type="ECO:0000313" key="11">
    <source>
        <dbReference type="EMBL" id="BAZ95286.1"/>
    </source>
</evidence>
<dbReference type="InterPro" id="IPR047809">
    <property type="entry name" value="COQ7_proteobact"/>
</dbReference>
<gene>
    <name evidence="9" type="primary">coq7</name>
    <name evidence="11" type="ORF">FOKN1_2929</name>
</gene>
<dbReference type="AlphaFoldDB" id="A0A1Z4VUI2"/>
<dbReference type="PANTHER" id="PTHR11237:SF4">
    <property type="entry name" value="5-DEMETHOXYUBIQUINONE HYDROXYLASE, MITOCHONDRIAL"/>
    <property type="match status" value="1"/>
</dbReference>
<evidence type="ECO:0000256" key="2">
    <source>
        <dbReference type="ARBA" id="ARBA00022475"/>
    </source>
</evidence>
<feature type="binding site" evidence="9">
    <location>
        <position position="146"/>
    </location>
    <ligand>
        <name>Fe cation</name>
        <dbReference type="ChEBI" id="CHEBI:24875"/>
        <label>2</label>
    </ligand>
</feature>
<evidence type="ECO:0000313" key="12">
    <source>
        <dbReference type="Proteomes" id="UP000218765"/>
    </source>
</evidence>
<protein>
    <recommendedName>
        <fullName evidence="9">3-demethoxyubiquinol 3-hydroxylase</fullName>
        <shortName evidence="9">DMQ hydroxylase</shortName>
        <ecNumber evidence="9">1.14.99.60</ecNumber>
    </recommendedName>
    <alternativeName>
        <fullName evidence="9">2-nonaprenyl-3-methyl-6-methoxy-1,4-benzoquinol hydroxylase</fullName>
    </alternativeName>
</protein>
<keyword evidence="4 9" id="KW-0479">Metal-binding</keyword>